<keyword evidence="2" id="KW-0808">Transferase</keyword>
<dbReference type="GO" id="GO:0008033">
    <property type="term" value="P:tRNA processing"/>
    <property type="evidence" value="ECO:0007669"/>
    <property type="project" value="UniProtKB-KW"/>
</dbReference>
<dbReference type="AlphaFoldDB" id="A0A0A7EFQ9"/>
<dbReference type="EC" id="2.5.1.25" evidence="1"/>
<evidence type="ECO:0000256" key="2">
    <source>
        <dbReference type="ARBA" id="ARBA00022679"/>
    </source>
</evidence>
<gene>
    <name evidence="7" type="ORF">OM33_09640</name>
</gene>
<accession>A0A0A7EFQ9</accession>
<dbReference type="EMBL" id="CP009888">
    <property type="protein sequence ID" value="AIY65383.1"/>
    <property type="molecule type" value="Genomic_DNA"/>
</dbReference>
<keyword evidence="3" id="KW-0949">S-adenosyl-L-methionine</keyword>
<dbReference type="InterPro" id="IPR005636">
    <property type="entry name" value="DTW"/>
</dbReference>
<dbReference type="SMART" id="SM01144">
    <property type="entry name" value="DTW"/>
    <property type="match status" value="1"/>
</dbReference>
<dbReference type="STRING" id="1348114.OM33_09640"/>
<evidence type="ECO:0000256" key="4">
    <source>
        <dbReference type="ARBA" id="ARBA00022694"/>
    </source>
</evidence>
<keyword evidence="8" id="KW-1185">Reference proteome</keyword>
<dbReference type="KEGG" id="pseo:OM33_09640"/>
<feature type="domain" description="DTW" evidence="6">
    <location>
        <begin position="2"/>
        <end position="186"/>
    </location>
</feature>
<dbReference type="InterPro" id="IPR039262">
    <property type="entry name" value="DTWD2/TAPT"/>
</dbReference>
<comment type="similarity">
    <text evidence="5">Belongs to the TDD superfamily. DTWD2 family.</text>
</comment>
<protein>
    <recommendedName>
        <fullName evidence="1">tRNA-uridine aminocarboxypropyltransferase</fullName>
        <ecNumber evidence="1">2.5.1.25</ecNumber>
    </recommendedName>
</protein>
<dbReference type="Pfam" id="PF03942">
    <property type="entry name" value="DTW"/>
    <property type="match status" value="1"/>
</dbReference>
<evidence type="ECO:0000313" key="8">
    <source>
        <dbReference type="Proteomes" id="UP000030341"/>
    </source>
</evidence>
<evidence type="ECO:0000256" key="3">
    <source>
        <dbReference type="ARBA" id="ARBA00022691"/>
    </source>
</evidence>
<name>A0A0A7EFQ9_9GAMM</name>
<organism evidence="7 8">
    <name type="scientific">Pseudoalteromonas piratica</name>
    <dbReference type="NCBI Taxonomy" id="1348114"/>
    <lineage>
        <taxon>Bacteria</taxon>
        <taxon>Pseudomonadati</taxon>
        <taxon>Pseudomonadota</taxon>
        <taxon>Gammaproteobacteria</taxon>
        <taxon>Alteromonadales</taxon>
        <taxon>Pseudoalteromonadaceae</taxon>
        <taxon>Pseudoalteromonas</taxon>
    </lineage>
</organism>
<sequence>MSRSLCEKCQFIEVDCICHHIQNINNRTHIIVLQHSSEQKNAKNTIRLASMLYQKVTVLIGDKNDDFAELNHLPLDTTALLYPSDNASKLDTNNQKQNLTHLIVLDGTWKKANKLFFTVDVLKQLQQVSFKQLPENQYHLRKANRSDSLSSLEAIAYALHCLEELPMKPAYQALNAMMENQFKYMPADVRARYKSK</sequence>
<evidence type="ECO:0000313" key="7">
    <source>
        <dbReference type="EMBL" id="AIY65383.1"/>
    </source>
</evidence>
<dbReference type="eggNOG" id="COG3148">
    <property type="taxonomic scope" value="Bacteria"/>
</dbReference>
<evidence type="ECO:0000256" key="1">
    <source>
        <dbReference type="ARBA" id="ARBA00012386"/>
    </source>
</evidence>
<keyword evidence="4" id="KW-0819">tRNA processing</keyword>
<dbReference type="GO" id="GO:0016432">
    <property type="term" value="F:tRNA-uridine aminocarboxypropyltransferase activity"/>
    <property type="evidence" value="ECO:0007669"/>
    <property type="project" value="UniProtKB-EC"/>
</dbReference>
<dbReference type="PANTHER" id="PTHR21392:SF0">
    <property type="entry name" value="TRNA-URIDINE AMINOCARBOXYPROPYLTRANSFERASE 2"/>
    <property type="match status" value="1"/>
</dbReference>
<dbReference type="PANTHER" id="PTHR21392">
    <property type="entry name" value="TRNA-URIDINE AMINOCARBOXYPROPYLTRANSFERASE 2"/>
    <property type="match status" value="1"/>
</dbReference>
<dbReference type="OrthoDB" id="268835at2"/>
<dbReference type="RefSeq" id="WP_038641214.1">
    <property type="nucleotide sequence ID" value="NZ_CP009888.1"/>
</dbReference>
<reference evidence="7 8" key="1">
    <citation type="submission" date="2014-11" db="EMBL/GenBank/DDBJ databases">
        <title>Complete Genome Sequence of Pseudoalteromonas sp. Strain OCN003 Isolated from Kaneohe Bay, Oahu, Hawaii.</title>
        <authorList>
            <person name="Beurmann S."/>
            <person name="Videau P."/>
            <person name="Ushijima B."/>
            <person name="Smith A.M."/>
            <person name="Aeby G.S."/>
            <person name="Callahan S.M."/>
            <person name="Belcaid M."/>
        </authorList>
    </citation>
    <scope>NUCLEOTIDE SEQUENCE [LARGE SCALE GENOMIC DNA]</scope>
    <source>
        <strain evidence="7 8">OCN003</strain>
    </source>
</reference>
<proteinExistence type="inferred from homology"/>
<dbReference type="Proteomes" id="UP000030341">
    <property type="component" value="Chromosome 1"/>
</dbReference>
<evidence type="ECO:0000259" key="6">
    <source>
        <dbReference type="SMART" id="SM01144"/>
    </source>
</evidence>
<dbReference type="HOGENOM" id="CLU_066458_2_3_6"/>
<evidence type="ECO:0000256" key="5">
    <source>
        <dbReference type="ARBA" id="ARBA00034489"/>
    </source>
</evidence>